<evidence type="ECO:0000259" key="4">
    <source>
        <dbReference type="SMART" id="SM00822"/>
    </source>
</evidence>
<reference evidence="5 8" key="2">
    <citation type="submission" date="2016-07" db="EMBL/GenBank/DDBJ databases">
        <title>Complete genome sequences of Bordetella pseudohinzii.</title>
        <authorList>
            <person name="Spilker T."/>
            <person name="Darrah R."/>
            <person name="LiPuma J.J."/>
        </authorList>
    </citation>
    <scope>NUCLEOTIDE SEQUENCE [LARGE SCALE GENOMIC DNA]</scope>
    <source>
        <strain evidence="5 8">HI4681</strain>
    </source>
</reference>
<dbReference type="Pfam" id="PF00106">
    <property type="entry name" value="adh_short"/>
    <property type="match status" value="1"/>
</dbReference>
<dbReference type="InterPro" id="IPR051687">
    <property type="entry name" value="Peroxisomal_Beta-Oxidation"/>
</dbReference>
<dbReference type="OrthoDB" id="9804774at2"/>
<dbReference type="FunFam" id="3.40.50.720:FF:000084">
    <property type="entry name" value="Short-chain dehydrogenase reductase"/>
    <property type="match status" value="1"/>
</dbReference>
<dbReference type="RefSeq" id="WP_043213178.1">
    <property type="nucleotide sequence ID" value="NZ_CAJGUP010000078.1"/>
</dbReference>
<organism evidence="6 7">
    <name type="scientific">Bordetella pseudohinzii</name>
    <dbReference type="NCBI Taxonomy" id="1331258"/>
    <lineage>
        <taxon>Bacteria</taxon>
        <taxon>Pseudomonadati</taxon>
        <taxon>Pseudomonadota</taxon>
        <taxon>Betaproteobacteria</taxon>
        <taxon>Burkholderiales</taxon>
        <taxon>Alcaligenaceae</taxon>
        <taxon>Bordetella</taxon>
    </lineage>
</organism>
<name>A0A0J6C8Q0_9BORD</name>
<dbReference type="PRINTS" id="PR00081">
    <property type="entry name" value="GDHRDH"/>
</dbReference>
<evidence type="ECO:0000313" key="5">
    <source>
        <dbReference type="EMBL" id="ANY17529.1"/>
    </source>
</evidence>
<dbReference type="Proteomes" id="UP000092950">
    <property type="component" value="Chromosome"/>
</dbReference>
<evidence type="ECO:0000313" key="8">
    <source>
        <dbReference type="Proteomes" id="UP000092950"/>
    </source>
</evidence>
<dbReference type="GO" id="GO:0016491">
    <property type="term" value="F:oxidoreductase activity"/>
    <property type="evidence" value="ECO:0007669"/>
    <property type="project" value="UniProtKB-KW"/>
</dbReference>
<dbReference type="SUPFAM" id="SSF51735">
    <property type="entry name" value="NAD(P)-binding Rossmann-fold domains"/>
    <property type="match status" value="1"/>
</dbReference>
<evidence type="ECO:0000256" key="1">
    <source>
        <dbReference type="ARBA" id="ARBA00006484"/>
    </source>
</evidence>
<dbReference type="Proteomes" id="UP000053096">
    <property type="component" value="Unassembled WGS sequence"/>
</dbReference>
<evidence type="ECO:0000256" key="2">
    <source>
        <dbReference type="ARBA" id="ARBA00023002"/>
    </source>
</evidence>
<comment type="similarity">
    <text evidence="1 3">Belongs to the short-chain dehydrogenases/reductases (SDR) family.</text>
</comment>
<dbReference type="SMART" id="SM00822">
    <property type="entry name" value="PKS_KR"/>
    <property type="match status" value="1"/>
</dbReference>
<dbReference type="InterPro" id="IPR057326">
    <property type="entry name" value="KR_dom"/>
</dbReference>
<protein>
    <submittedName>
        <fullName evidence="5">3-hydroxyacyl-CoA dehydrogenase</fullName>
    </submittedName>
    <submittedName>
        <fullName evidence="6">Putative short-chain type dehydrogenase/reductase Rv0148</fullName>
        <ecNumber evidence="6">1.1.1.-</ecNumber>
    </submittedName>
</protein>
<feature type="domain" description="Ketoreductase" evidence="4">
    <location>
        <begin position="8"/>
        <end position="191"/>
    </location>
</feature>
<dbReference type="EC" id="1.1.1.-" evidence="6"/>
<evidence type="ECO:0000313" key="6">
    <source>
        <dbReference type="EMBL" id="CUI73253.1"/>
    </source>
</evidence>
<dbReference type="Gene3D" id="3.40.50.720">
    <property type="entry name" value="NAD(P)-binding Rossmann-like Domain"/>
    <property type="match status" value="1"/>
</dbReference>
<dbReference type="EMBL" id="CP016440">
    <property type="protein sequence ID" value="ANY17529.1"/>
    <property type="molecule type" value="Genomic_DNA"/>
</dbReference>
<gene>
    <name evidence="5" type="ORF">BBN53_17585</name>
    <name evidence="6" type="ORF">ERS370011_01974</name>
</gene>
<dbReference type="KEGG" id="bpdz:BBN53_17585"/>
<keyword evidence="8" id="KW-1185">Reference proteome</keyword>
<dbReference type="PANTHER" id="PTHR45024">
    <property type="entry name" value="DEHYDROGENASES, SHORT CHAIN"/>
    <property type="match status" value="1"/>
</dbReference>
<accession>A0A0M7EXG8</accession>
<dbReference type="InterPro" id="IPR020904">
    <property type="entry name" value="Sc_DH/Rdtase_CS"/>
</dbReference>
<dbReference type="AlphaFoldDB" id="A0A0J6C8Q0"/>
<evidence type="ECO:0000256" key="3">
    <source>
        <dbReference type="RuleBase" id="RU000363"/>
    </source>
</evidence>
<dbReference type="InterPro" id="IPR002347">
    <property type="entry name" value="SDR_fam"/>
</dbReference>
<dbReference type="PROSITE" id="PS00061">
    <property type="entry name" value="ADH_SHORT"/>
    <property type="match status" value="1"/>
</dbReference>
<dbReference type="EMBL" id="CYTV01000004">
    <property type="protein sequence ID" value="CUI73253.1"/>
    <property type="molecule type" value="Genomic_DNA"/>
</dbReference>
<evidence type="ECO:0000313" key="7">
    <source>
        <dbReference type="Proteomes" id="UP000053096"/>
    </source>
</evidence>
<proteinExistence type="inferred from homology"/>
<sequence>MKKVLQGRVALVTGAGSGLGRAHALELARQGARVVVNDVAGAHAGSPASAVVEEIRRQGGEAVAAGADVRDYDAVQEMVAGAVARWGTLDILVNNAGILRDKSFSKMSLDDFRVVMDVHLMGSVHCVKAAWETMRAQRYGRVVLTTSSSGLYGNFGQANYSAAKMALVGLMQTLALEGERYGIRVNCLAPTAATGMTEGVLTPEAMARLAPAEVSPALVALVDQDAPSRCILLAGGGSVEAAHITMTRGIFIGESDDAAGQIRERLAEIRDRDGELVPSTGFEQCQFELAKAGFEMALPGVL</sequence>
<reference evidence="6 7" key="1">
    <citation type="submission" date="2015-09" db="EMBL/GenBank/DDBJ databases">
        <authorList>
            <person name="Jackson K.R."/>
            <person name="Lunt B.L."/>
            <person name="Fisher J.N.B."/>
            <person name="Gardner A.V."/>
            <person name="Bailey M.E."/>
            <person name="Deus L.M."/>
            <person name="Earl A.S."/>
            <person name="Gibby P.D."/>
            <person name="Hartmann K.A."/>
            <person name="Liu J.E."/>
            <person name="Manci A.M."/>
            <person name="Nielsen D.A."/>
            <person name="Solomon M.B."/>
            <person name="Breakwell D.P."/>
            <person name="Burnett S.H."/>
            <person name="Grose J.H."/>
        </authorList>
    </citation>
    <scope>NUCLEOTIDE SEQUENCE [LARGE SCALE GENOMIC DNA]</scope>
    <source>
        <strain evidence="6 7">2789STDY5608636</strain>
    </source>
</reference>
<accession>A0A0J6C8Q0</accession>
<keyword evidence="2 6" id="KW-0560">Oxidoreductase</keyword>
<dbReference type="PANTHER" id="PTHR45024:SF2">
    <property type="entry name" value="SCP2 DOMAIN-CONTAINING PROTEIN"/>
    <property type="match status" value="1"/>
</dbReference>
<dbReference type="InterPro" id="IPR036291">
    <property type="entry name" value="NAD(P)-bd_dom_sf"/>
</dbReference>
<dbReference type="PRINTS" id="PR00080">
    <property type="entry name" value="SDRFAMILY"/>
</dbReference>